<protein>
    <submittedName>
        <fullName evidence="1">Type III secretion system chaperone</fullName>
    </submittedName>
</protein>
<dbReference type="Proteomes" id="UP000622890">
    <property type="component" value="Unassembled WGS sequence"/>
</dbReference>
<evidence type="ECO:0000313" key="2">
    <source>
        <dbReference type="Proteomes" id="UP000622890"/>
    </source>
</evidence>
<dbReference type="SUPFAM" id="SSF69635">
    <property type="entry name" value="Type III secretory system chaperone-like"/>
    <property type="match status" value="1"/>
</dbReference>
<keyword evidence="2" id="KW-1185">Reference proteome</keyword>
<sequence length="138" mass="15767">MSGEEFLAILTQMAHGNASISQQRAVTLEFDGRFNITMELPESSEKAYFHAPILFVPKENRASIFARALQAQMFFLATEGNAFGYDMKRDSLLLFRVLELPNLSSESLLETIESFVNQVEQWTHYFSSFNANADQDWI</sequence>
<dbReference type="Gene3D" id="3.30.1460.10">
    <property type="match status" value="1"/>
</dbReference>
<comment type="caution">
    <text evidence="1">The sequence shown here is derived from an EMBL/GenBank/DDBJ whole genome shotgun (WGS) entry which is preliminary data.</text>
</comment>
<proteinExistence type="predicted"/>
<dbReference type="CDD" id="cd16364">
    <property type="entry name" value="T3SC_I-like"/>
    <property type="match status" value="1"/>
</dbReference>
<accession>A0A934W7E9</accession>
<organism evidence="1 2">
    <name type="scientific">Noviherbaspirillum pedocola</name>
    <dbReference type="NCBI Taxonomy" id="2801341"/>
    <lineage>
        <taxon>Bacteria</taxon>
        <taxon>Pseudomonadati</taxon>
        <taxon>Pseudomonadota</taxon>
        <taxon>Betaproteobacteria</taxon>
        <taxon>Burkholderiales</taxon>
        <taxon>Oxalobacteraceae</taxon>
        <taxon>Noviherbaspirillum</taxon>
    </lineage>
</organism>
<gene>
    <name evidence="1" type="ORF">JJB74_08310</name>
</gene>
<dbReference type="EMBL" id="JAEPBG010000002">
    <property type="protein sequence ID" value="MBK4734604.1"/>
    <property type="molecule type" value="Genomic_DNA"/>
</dbReference>
<name>A0A934W7E9_9BURK</name>
<dbReference type="RefSeq" id="WP_200591337.1">
    <property type="nucleotide sequence ID" value="NZ_JAEPBG010000002.1"/>
</dbReference>
<dbReference type="InterPro" id="IPR010261">
    <property type="entry name" value="Tir_chaperone"/>
</dbReference>
<dbReference type="Pfam" id="PF05932">
    <property type="entry name" value="CesT"/>
    <property type="match status" value="1"/>
</dbReference>
<dbReference type="AlphaFoldDB" id="A0A934W7E9"/>
<dbReference type="GO" id="GO:0030254">
    <property type="term" value="P:protein secretion by the type III secretion system"/>
    <property type="evidence" value="ECO:0007669"/>
    <property type="project" value="InterPro"/>
</dbReference>
<evidence type="ECO:0000313" key="1">
    <source>
        <dbReference type="EMBL" id="MBK4734604.1"/>
    </source>
</evidence>
<reference evidence="1" key="1">
    <citation type="submission" date="2021-01" db="EMBL/GenBank/DDBJ databases">
        <title>Genome sequence of strain Noviherbaspirillum sp. DKR-6.</title>
        <authorList>
            <person name="Chaudhary D.K."/>
        </authorList>
    </citation>
    <scope>NUCLEOTIDE SEQUENCE</scope>
    <source>
        <strain evidence="1">DKR-6</strain>
    </source>
</reference>